<comment type="similarity">
    <text evidence="1">Belongs to the BetVI family.</text>
</comment>
<proteinExistence type="inferred from homology"/>
<gene>
    <name evidence="5" type="primary">LOC105166829</name>
</gene>
<organism evidence="4 5">
    <name type="scientific">Sesamum indicum</name>
    <name type="common">Oriental sesame</name>
    <name type="synonym">Sesamum orientale</name>
    <dbReference type="NCBI Taxonomy" id="4182"/>
    <lineage>
        <taxon>Eukaryota</taxon>
        <taxon>Viridiplantae</taxon>
        <taxon>Streptophyta</taxon>
        <taxon>Embryophyta</taxon>
        <taxon>Tracheophyta</taxon>
        <taxon>Spermatophyta</taxon>
        <taxon>Magnoliopsida</taxon>
        <taxon>eudicotyledons</taxon>
        <taxon>Gunneridae</taxon>
        <taxon>Pentapetalae</taxon>
        <taxon>asterids</taxon>
        <taxon>lamiids</taxon>
        <taxon>Lamiales</taxon>
        <taxon>Pedaliaceae</taxon>
        <taxon>Sesamum</taxon>
    </lineage>
</organism>
<dbReference type="InterPro" id="IPR023393">
    <property type="entry name" value="START-like_dom_sf"/>
</dbReference>
<keyword evidence="2" id="KW-0017">Alkaloid metabolism</keyword>
<name>A0A6I9TMT3_SESIN</name>
<dbReference type="GO" id="GO:0005634">
    <property type="term" value="C:nucleus"/>
    <property type="evidence" value="ECO:0007669"/>
    <property type="project" value="TreeGrafter"/>
</dbReference>
<sequence>MVQTKSLEIGVKVSAKEAWTVYGTLLLAKIAVEELPDQFSKLEVLNGNGSSGTIIQVFYTPGSTPPWYKELFKVVDDVRLVKEAEVIEGGALEQGFSYFGTVLEVKEKEGAKEECIVKGTIVYELKDASTPVSTDGLLTILNLAADYLIKHHHHCN</sequence>
<accession>A0A6I9TMT3</accession>
<dbReference type="AlphaFoldDB" id="A0A6I9TMT3"/>
<dbReference type="GO" id="GO:0009738">
    <property type="term" value="P:abscisic acid-activated signaling pathway"/>
    <property type="evidence" value="ECO:0007669"/>
    <property type="project" value="TreeGrafter"/>
</dbReference>
<dbReference type="GO" id="GO:0009820">
    <property type="term" value="P:alkaloid metabolic process"/>
    <property type="evidence" value="ECO:0007669"/>
    <property type="project" value="UniProtKB-KW"/>
</dbReference>
<dbReference type="InterPro" id="IPR000916">
    <property type="entry name" value="Bet_v_I/MLP"/>
</dbReference>
<dbReference type="KEGG" id="sind:105166829"/>
<dbReference type="PANTHER" id="PTHR31213:SF19">
    <property type="entry name" value="BET V I_MAJOR LATEX PROTEIN DOMAIN-CONTAINING PROTEIN"/>
    <property type="match status" value="1"/>
</dbReference>
<evidence type="ECO:0000256" key="2">
    <source>
        <dbReference type="ARBA" id="ARBA00022589"/>
    </source>
</evidence>
<protein>
    <submittedName>
        <fullName evidence="5">S-norcoclaurine synthase-like</fullName>
    </submittedName>
</protein>
<feature type="domain" description="Bet v I/Major latex protein" evidence="3">
    <location>
        <begin position="2"/>
        <end position="135"/>
    </location>
</feature>
<dbReference type="OrthoDB" id="1879545at2759"/>
<dbReference type="GO" id="GO:0006952">
    <property type="term" value="P:defense response"/>
    <property type="evidence" value="ECO:0007669"/>
    <property type="project" value="InterPro"/>
</dbReference>
<dbReference type="Pfam" id="PF00407">
    <property type="entry name" value="Bet_v_1"/>
    <property type="match status" value="1"/>
</dbReference>
<dbReference type="GO" id="GO:0038023">
    <property type="term" value="F:signaling receptor activity"/>
    <property type="evidence" value="ECO:0007669"/>
    <property type="project" value="TreeGrafter"/>
</dbReference>
<keyword evidence="4" id="KW-1185">Reference proteome</keyword>
<reference evidence="5" key="1">
    <citation type="submission" date="2025-08" db="UniProtKB">
        <authorList>
            <consortium name="RefSeq"/>
        </authorList>
    </citation>
    <scope>IDENTIFICATION</scope>
</reference>
<evidence type="ECO:0000259" key="3">
    <source>
        <dbReference type="Pfam" id="PF00407"/>
    </source>
</evidence>
<dbReference type="GO" id="GO:0010427">
    <property type="term" value="F:abscisic acid binding"/>
    <property type="evidence" value="ECO:0007669"/>
    <property type="project" value="TreeGrafter"/>
</dbReference>
<dbReference type="Gene3D" id="3.30.530.20">
    <property type="match status" value="1"/>
</dbReference>
<evidence type="ECO:0000313" key="4">
    <source>
        <dbReference type="Proteomes" id="UP000504604"/>
    </source>
</evidence>
<dbReference type="RefSeq" id="XP_011084621.1">
    <property type="nucleotide sequence ID" value="XM_011086319.2"/>
</dbReference>
<evidence type="ECO:0000313" key="5">
    <source>
        <dbReference type="RefSeq" id="XP_011084621.1"/>
    </source>
</evidence>
<dbReference type="InterPro" id="IPR050279">
    <property type="entry name" value="Plant_def-hormone_signal"/>
</dbReference>
<dbReference type="Proteomes" id="UP000504604">
    <property type="component" value="Linkage group LG7"/>
</dbReference>
<dbReference type="Gramene" id="SIN_1009272.t">
    <property type="protein sequence ID" value="SIN_1009272.t"/>
    <property type="gene ID" value="SIN_1009272"/>
</dbReference>
<dbReference type="GO" id="GO:0004864">
    <property type="term" value="F:protein phosphatase inhibitor activity"/>
    <property type="evidence" value="ECO:0007669"/>
    <property type="project" value="TreeGrafter"/>
</dbReference>
<dbReference type="PANTHER" id="PTHR31213">
    <property type="entry name" value="OS08G0374000 PROTEIN-RELATED"/>
    <property type="match status" value="1"/>
</dbReference>
<dbReference type="GeneID" id="105166829"/>
<evidence type="ECO:0000256" key="1">
    <source>
        <dbReference type="ARBA" id="ARBA00009744"/>
    </source>
</evidence>
<dbReference type="SUPFAM" id="SSF55961">
    <property type="entry name" value="Bet v1-like"/>
    <property type="match status" value="1"/>
</dbReference>
<dbReference type="InParanoid" id="A0A6I9TMT3"/>
<dbReference type="GO" id="GO:0005737">
    <property type="term" value="C:cytoplasm"/>
    <property type="evidence" value="ECO:0007669"/>
    <property type="project" value="TreeGrafter"/>
</dbReference>